<dbReference type="NCBIfam" id="NF005298">
    <property type="entry name" value="PRK06826.1"/>
    <property type="match status" value="1"/>
</dbReference>
<evidence type="ECO:0000256" key="8">
    <source>
        <dbReference type="ARBA" id="ARBA00022932"/>
    </source>
</evidence>
<keyword evidence="8" id="KW-0239">DNA-directed DNA polymerase</keyword>
<dbReference type="Proteomes" id="UP000245720">
    <property type="component" value="Unassembled WGS sequence"/>
</dbReference>
<sequence length="1135" mass="127916">MRSDEFVNLHVHTEYSLLDGACRIKNLISRVKELGQTSVAITDHGNMYGAVEFWNAARAEGIKPVIGCEVYVARRTRHDREPKLDSSPYHLILLCENNEGYRNLVKLVSAASIEGFYNRPRVDMELLKKYNRGLICMSACLAGEIPRLLVDGHYDEAKAVALRYQEIFGKGNYFIEVQNHGINDELRILPLLYRLSAETGIELAATNDCHYINKSDAEMQNVLLCIQTGKTLDEPNPIRFETEEFYVKSAEEMALLFKGHEEAVSNTAKIAERCNVEFEFGNIKLPKFTIEGVEDNTVYFRELCRKGMIERYGAEPPENVRERMEYELDIITKMGYTDYYLIVWDFIRYAREHNVPVGPGRGSGAGSLCAYCIGITGIDPIKFNLLFERFLNPERVSMPDFDIDFCIEGRQSVKDYVVRRYGTDRVSEIIAFDTLKARAAVRDVGRVLGMPYQLCDKAAKEIDPRATLDEALKESEELDSLYHTDRNMRRLIDLARQLEGMPRHASTHAAGVVISAVPLSDLVPLQRNDDTIVTQYTMGILESLGLLKMDFLGLRNLTIIRDTVNEIHRTEPEFDISQIPTDDAEVYRMMSAGDTEGVFQFESEGMTARVMELCPERLEDLIVIISLYRPGPMKSIPLYIENKNHPENVTYKHPLLKDILEDTYGCMVYQEQVMEICRKLAGYSYGHADIVRRAMAKKKHDVMLKERESFVKGASENGVSEDIANSVFDEMVSFASYAFNKSHAAAYAYLAYQTAYLKCHYRGIYMAALMSSVMGVSGKLAEYINSCRDYGIEILRPDINKSNKGFTFVDGRMYFGLLAIKNAGSGLADKIIAERTENGDFRSLQDFCERVEGRELNKKALENLIKAGAFDGLGYNRRQMLESYEMLLDMAGSGNRGVIEGQLNFLDGADTSEMNVRIPYKQEFDHKTLLTLEKDATGMYLSGHPLSPYSWLMELMHTKKIGSILADNSLKDGMTVKLICSVESSKLHVTKNGDKMSFVQLSDDTGEIEAVVFPDLYMVSGSKLVNDAIVYISGKISVKDDRVTVICGFIGSENEFTRLVSTMKLCIKTTSSAASVSDELRQLCERNKGDTAVCFYLSDVKKTVSPRVKLSLSVNETSYEELKELCGAANIGLIS</sequence>
<dbReference type="InterPro" id="IPR004365">
    <property type="entry name" value="NA-bd_OB_tRNA"/>
</dbReference>
<evidence type="ECO:0000256" key="5">
    <source>
        <dbReference type="ARBA" id="ARBA00022679"/>
    </source>
</evidence>
<dbReference type="PANTHER" id="PTHR32294:SF0">
    <property type="entry name" value="DNA POLYMERASE III SUBUNIT ALPHA"/>
    <property type="match status" value="1"/>
</dbReference>
<dbReference type="GO" id="GO:0006260">
    <property type="term" value="P:DNA replication"/>
    <property type="evidence" value="ECO:0007669"/>
    <property type="project" value="UniProtKB-KW"/>
</dbReference>
<evidence type="ECO:0000256" key="6">
    <source>
        <dbReference type="ARBA" id="ARBA00022695"/>
    </source>
</evidence>
<dbReference type="NCBIfam" id="NF004226">
    <property type="entry name" value="PRK05673.1"/>
    <property type="match status" value="1"/>
</dbReference>
<dbReference type="InterPro" id="IPR040982">
    <property type="entry name" value="DNA_pol3_finger"/>
</dbReference>
<dbReference type="InterPro" id="IPR003141">
    <property type="entry name" value="Pol/His_phosphatase_N"/>
</dbReference>
<comment type="subcellular location">
    <subcellularLocation>
        <location evidence="1">Cytoplasm</location>
    </subcellularLocation>
</comment>
<dbReference type="Pfam" id="PF07733">
    <property type="entry name" value="DNA_pol3_alpha"/>
    <property type="match status" value="1"/>
</dbReference>
<evidence type="ECO:0000256" key="1">
    <source>
        <dbReference type="ARBA" id="ARBA00004496"/>
    </source>
</evidence>
<dbReference type="OrthoDB" id="9803237at2"/>
<dbReference type="GO" id="GO:0003676">
    <property type="term" value="F:nucleic acid binding"/>
    <property type="evidence" value="ECO:0007669"/>
    <property type="project" value="InterPro"/>
</dbReference>
<dbReference type="InterPro" id="IPR004013">
    <property type="entry name" value="PHP_dom"/>
</dbReference>
<evidence type="ECO:0000256" key="3">
    <source>
        <dbReference type="ARBA" id="ARBA00012417"/>
    </source>
</evidence>
<evidence type="ECO:0000256" key="7">
    <source>
        <dbReference type="ARBA" id="ARBA00022705"/>
    </source>
</evidence>
<gene>
    <name evidence="12" type="ORF">IE37_00252</name>
</gene>
<evidence type="ECO:0000256" key="10">
    <source>
        <dbReference type="ARBA" id="ARBA00049244"/>
    </source>
</evidence>
<dbReference type="AlphaFoldDB" id="A0A315YSH1"/>
<dbReference type="Pfam" id="PF02811">
    <property type="entry name" value="PHP"/>
    <property type="match status" value="1"/>
</dbReference>
<dbReference type="Pfam" id="PF01336">
    <property type="entry name" value="tRNA_anti-codon"/>
    <property type="match status" value="1"/>
</dbReference>
<evidence type="ECO:0000256" key="9">
    <source>
        <dbReference type="ARBA" id="ARBA00025611"/>
    </source>
</evidence>
<keyword evidence="6" id="KW-0548">Nucleotidyltransferase</keyword>
<keyword evidence="5" id="KW-0808">Transferase</keyword>
<dbReference type="InterPro" id="IPR011708">
    <property type="entry name" value="DNA_pol3_alpha_NTPase_dom"/>
</dbReference>
<dbReference type="SMART" id="SM00481">
    <property type="entry name" value="POLIIIAc"/>
    <property type="match status" value="1"/>
</dbReference>
<evidence type="ECO:0000256" key="2">
    <source>
        <dbReference type="ARBA" id="ARBA00009496"/>
    </source>
</evidence>
<dbReference type="Gene3D" id="1.10.10.1600">
    <property type="entry name" value="Bacterial DNA polymerase III alpha subunit, thumb domain"/>
    <property type="match status" value="1"/>
</dbReference>
<dbReference type="Pfam" id="PF14579">
    <property type="entry name" value="HHH_6"/>
    <property type="match status" value="1"/>
</dbReference>
<dbReference type="GO" id="GO:0003887">
    <property type="term" value="F:DNA-directed DNA polymerase activity"/>
    <property type="evidence" value="ECO:0007669"/>
    <property type="project" value="UniProtKB-KW"/>
</dbReference>
<dbReference type="EMBL" id="QGDI01000001">
    <property type="protein sequence ID" value="PWJ15357.1"/>
    <property type="molecule type" value="Genomic_DNA"/>
</dbReference>
<dbReference type="SUPFAM" id="SSF89550">
    <property type="entry name" value="PHP domain-like"/>
    <property type="match status" value="1"/>
</dbReference>
<comment type="catalytic activity">
    <reaction evidence="10">
        <text>DNA(n) + a 2'-deoxyribonucleoside 5'-triphosphate = DNA(n+1) + diphosphate</text>
        <dbReference type="Rhea" id="RHEA:22508"/>
        <dbReference type="Rhea" id="RHEA-COMP:17339"/>
        <dbReference type="Rhea" id="RHEA-COMP:17340"/>
        <dbReference type="ChEBI" id="CHEBI:33019"/>
        <dbReference type="ChEBI" id="CHEBI:61560"/>
        <dbReference type="ChEBI" id="CHEBI:173112"/>
        <dbReference type="EC" id="2.7.7.7"/>
    </reaction>
</comment>
<dbReference type="InterPro" id="IPR029460">
    <property type="entry name" value="DNAPol_HHH"/>
</dbReference>
<dbReference type="Gene3D" id="3.20.20.140">
    <property type="entry name" value="Metal-dependent hydrolases"/>
    <property type="match status" value="1"/>
</dbReference>
<accession>A0A315YSH1</accession>
<dbReference type="Pfam" id="PF17657">
    <property type="entry name" value="DNA_pol3_finger"/>
    <property type="match status" value="1"/>
</dbReference>
<evidence type="ECO:0000256" key="4">
    <source>
        <dbReference type="ARBA" id="ARBA00019114"/>
    </source>
</evidence>
<evidence type="ECO:0000313" key="13">
    <source>
        <dbReference type="Proteomes" id="UP000245720"/>
    </source>
</evidence>
<comment type="similarity">
    <text evidence="2">Belongs to the DNA polymerase type-C family. DnaE subfamily.</text>
</comment>
<reference evidence="12 13" key="1">
    <citation type="submission" date="2018-05" db="EMBL/GenBank/DDBJ databases">
        <title>The Hungate 1000. A catalogue of reference genomes from the rumen microbiome.</title>
        <authorList>
            <person name="Kelly W."/>
        </authorList>
    </citation>
    <scope>NUCLEOTIDE SEQUENCE [LARGE SCALE GENOMIC DNA]</scope>
    <source>
        <strain evidence="12 13">SAb67</strain>
    </source>
</reference>
<dbReference type="GO" id="GO:0008408">
    <property type="term" value="F:3'-5' exonuclease activity"/>
    <property type="evidence" value="ECO:0007669"/>
    <property type="project" value="InterPro"/>
</dbReference>
<dbReference type="CDD" id="cd12113">
    <property type="entry name" value="PHP_PolIIIA_DnaE3"/>
    <property type="match status" value="1"/>
</dbReference>
<dbReference type="InterPro" id="IPR016195">
    <property type="entry name" value="Pol/histidinol_Pase-like"/>
</dbReference>
<dbReference type="InterPro" id="IPR041931">
    <property type="entry name" value="DNA_pol3_alpha_thumb_dom"/>
</dbReference>
<dbReference type="RefSeq" id="WP_109725160.1">
    <property type="nucleotide sequence ID" value="NZ_QGDI01000001.1"/>
</dbReference>
<comment type="function">
    <text evidence="9">DNA polymerase III is a complex, multichain enzyme responsible for most of the replicative synthesis in bacteria. This DNA polymerase also exhibits 3' to 5' exonuclease activity. The alpha chain is the DNA polymerase.</text>
</comment>
<comment type="caution">
    <text evidence="12">The sequence shown here is derived from an EMBL/GenBank/DDBJ whole genome shotgun (WGS) entry which is preliminary data.</text>
</comment>
<evidence type="ECO:0000313" key="12">
    <source>
        <dbReference type="EMBL" id="PWJ15357.1"/>
    </source>
</evidence>
<protein>
    <recommendedName>
        <fullName evidence="4">DNA polymerase III subunit alpha</fullName>
        <ecNumber evidence="3">2.7.7.7</ecNumber>
    </recommendedName>
</protein>
<evidence type="ECO:0000259" key="11">
    <source>
        <dbReference type="SMART" id="SM00481"/>
    </source>
</evidence>
<dbReference type="CDD" id="cd04485">
    <property type="entry name" value="DnaE_OBF"/>
    <property type="match status" value="1"/>
</dbReference>
<dbReference type="EC" id="2.7.7.7" evidence="3"/>
<proteinExistence type="inferred from homology"/>
<organism evidence="12 13">
    <name type="scientific">Ruminococcus flavefaciens</name>
    <dbReference type="NCBI Taxonomy" id="1265"/>
    <lineage>
        <taxon>Bacteria</taxon>
        <taxon>Bacillati</taxon>
        <taxon>Bacillota</taxon>
        <taxon>Clostridia</taxon>
        <taxon>Eubacteriales</taxon>
        <taxon>Oscillospiraceae</taxon>
        <taxon>Ruminococcus</taxon>
    </lineage>
</organism>
<dbReference type="InterPro" id="IPR004805">
    <property type="entry name" value="DnaE2/DnaE/PolC"/>
</dbReference>
<dbReference type="Gene3D" id="1.10.150.870">
    <property type="match status" value="1"/>
</dbReference>
<dbReference type="STRING" id="1265.SAMN02910280_0906"/>
<keyword evidence="7" id="KW-0235">DNA replication</keyword>
<dbReference type="PANTHER" id="PTHR32294">
    <property type="entry name" value="DNA POLYMERASE III SUBUNIT ALPHA"/>
    <property type="match status" value="1"/>
</dbReference>
<dbReference type="GO" id="GO:0005737">
    <property type="term" value="C:cytoplasm"/>
    <property type="evidence" value="ECO:0007669"/>
    <property type="project" value="UniProtKB-SubCell"/>
</dbReference>
<name>A0A315YSH1_RUMFL</name>
<dbReference type="NCBIfam" id="TIGR00594">
    <property type="entry name" value="polc"/>
    <property type="match status" value="1"/>
</dbReference>
<feature type="domain" description="Polymerase/histidinol phosphatase N-terminal" evidence="11">
    <location>
        <begin position="7"/>
        <end position="74"/>
    </location>
</feature>